<name>A0ABP7LL80_9SPHN</name>
<comment type="similarity">
    <text evidence="2">Belongs to the thiamine-monophosphate kinase family.</text>
</comment>
<comment type="pathway">
    <text evidence="2">Cofactor biosynthesis; thiamine diphosphate biosynthesis; thiamine diphosphate from thiamine phosphate: step 1/1.</text>
</comment>
<feature type="binding site" evidence="2">
    <location>
        <position position="199"/>
    </location>
    <ligand>
        <name>Mg(2+)</name>
        <dbReference type="ChEBI" id="CHEBI:18420"/>
        <label>3</label>
    </ligand>
</feature>
<protein>
    <recommendedName>
        <fullName evidence="2">Thiamine-monophosphate kinase</fullName>
        <shortName evidence="2">TMP kinase</shortName>
        <shortName evidence="2">Thiamine-phosphate kinase</shortName>
        <ecNumber evidence="2">2.7.4.16</ecNumber>
    </recommendedName>
</protein>
<feature type="binding site" evidence="2">
    <location>
        <position position="65"/>
    </location>
    <ligand>
        <name>Mg(2+)</name>
        <dbReference type="ChEBI" id="CHEBI:18420"/>
        <label>3</label>
    </ligand>
</feature>
<dbReference type="Gene3D" id="3.30.1330.10">
    <property type="entry name" value="PurM-like, N-terminal domain"/>
    <property type="match status" value="1"/>
</dbReference>
<dbReference type="InterPro" id="IPR006283">
    <property type="entry name" value="ThiL-like"/>
</dbReference>
<comment type="caution">
    <text evidence="5">The sequence shown here is derived from an EMBL/GenBank/DDBJ whole genome shotgun (WGS) entry which is preliminary data.</text>
</comment>
<keyword evidence="2" id="KW-0547">Nucleotide-binding</keyword>
<feature type="binding site" evidence="2">
    <location>
        <position position="306"/>
    </location>
    <ligand>
        <name>substrate</name>
    </ligand>
</feature>
<feature type="binding site" evidence="2">
    <location>
        <position position="201"/>
    </location>
    <ligand>
        <name>ATP</name>
        <dbReference type="ChEBI" id="CHEBI:30616"/>
    </ligand>
</feature>
<dbReference type="Pfam" id="PF02769">
    <property type="entry name" value="AIRS_C"/>
    <property type="match status" value="1"/>
</dbReference>
<feature type="binding site" evidence="2">
    <location>
        <position position="35"/>
    </location>
    <ligand>
        <name>Mg(2+)</name>
        <dbReference type="ChEBI" id="CHEBI:18420"/>
        <label>4</label>
    </ligand>
</feature>
<dbReference type="InterPro" id="IPR016188">
    <property type="entry name" value="PurM-like_N"/>
</dbReference>
<proteinExistence type="inferred from homology"/>
<dbReference type="HAMAP" id="MF_02128">
    <property type="entry name" value="TMP_kinase"/>
    <property type="match status" value="1"/>
</dbReference>
<keyword evidence="6" id="KW-1185">Reference proteome</keyword>
<dbReference type="EC" id="2.7.4.16" evidence="2"/>
<feature type="binding site" evidence="2">
    <location>
        <position position="251"/>
    </location>
    <ligand>
        <name>substrate</name>
    </ligand>
</feature>
<gene>
    <name evidence="2 5" type="primary">thiL</name>
    <name evidence="5" type="ORF">GCM10022276_21990</name>
</gene>
<dbReference type="RefSeq" id="WP_344699741.1">
    <property type="nucleotide sequence ID" value="NZ_BAABBM010000001.1"/>
</dbReference>
<feature type="domain" description="PurM-like N-terminal" evidence="3">
    <location>
        <begin position="24"/>
        <end position="130"/>
    </location>
</feature>
<sequence length="325" mass="33797">MREGEVIARLRRIATSPEARGLLDDVAVLGGLVVTHDTIAEGVHFLSSDPAGSVGWKLVAVNLSDLAAKGASPMAALLSLTITSSGKWEVDFLSGIEAACESYGLPLIGGDTIALPDGAPRVLGLTAIGKAGKHVPDRAGGKAGDHLWLIGTIGEAAAGLAQLRKDRHASGPLVEIYRRPVPLLTAGHAVAPQANAMMDVSDGLLLDAKRMAEASRCTLRIDLDTLPLSAAFIEAQGDDLKSRLFAATGGDDYALLAALPPHADPSTLSLPEGTTIERIGTLESGPPTVRLISEGKPVALPERLGFEHSHDQHRGSSAPPVAHRH</sequence>
<dbReference type="Proteomes" id="UP001500827">
    <property type="component" value="Unassembled WGS sequence"/>
</dbReference>
<reference evidence="6" key="1">
    <citation type="journal article" date="2019" name="Int. J. Syst. Evol. Microbiol.">
        <title>The Global Catalogue of Microorganisms (GCM) 10K type strain sequencing project: providing services to taxonomists for standard genome sequencing and annotation.</title>
        <authorList>
            <consortium name="The Broad Institute Genomics Platform"/>
            <consortium name="The Broad Institute Genome Sequencing Center for Infectious Disease"/>
            <person name="Wu L."/>
            <person name="Ma J."/>
        </authorList>
    </citation>
    <scope>NUCLEOTIDE SEQUENCE [LARGE SCALE GENOMIC DNA]</scope>
    <source>
        <strain evidence="6">JCM 17543</strain>
    </source>
</reference>
<feature type="binding site" evidence="2">
    <location>
        <position position="25"/>
    </location>
    <ligand>
        <name>Mg(2+)</name>
        <dbReference type="ChEBI" id="CHEBI:18420"/>
        <label>4</label>
    </ligand>
</feature>
<evidence type="ECO:0000256" key="2">
    <source>
        <dbReference type="HAMAP-Rule" id="MF_02128"/>
    </source>
</evidence>
<evidence type="ECO:0000259" key="4">
    <source>
        <dbReference type="Pfam" id="PF02769"/>
    </source>
</evidence>
<comment type="miscellaneous">
    <text evidence="2">Reaction mechanism of ThiL seems to utilize a direct, inline transfer of the gamma-phosphate of ATP to TMP rather than a phosphorylated enzyme intermediate.</text>
</comment>
<keyword evidence="2" id="KW-0460">Magnesium</keyword>
<feature type="binding site" evidence="2">
    <location>
        <position position="138"/>
    </location>
    <ligand>
        <name>ATP</name>
        <dbReference type="ChEBI" id="CHEBI:30616"/>
    </ligand>
</feature>
<organism evidence="5 6">
    <name type="scientific">Sphingomonas limnosediminicola</name>
    <dbReference type="NCBI Taxonomy" id="940133"/>
    <lineage>
        <taxon>Bacteria</taxon>
        <taxon>Pseudomonadati</taxon>
        <taxon>Pseudomonadota</taxon>
        <taxon>Alphaproteobacteria</taxon>
        <taxon>Sphingomonadales</taxon>
        <taxon>Sphingomonadaceae</taxon>
        <taxon>Sphingomonas</taxon>
    </lineage>
</organism>
<feature type="binding site" evidence="2">
    <location>
        <position position="65"/>
    </location>
    <ligand>
        <name>Mg(2+)</name>
        <dbReference type="ChEBI" id="CHEBI:18420"/>
        <label>4</label>
    </ligand>
</feature>
<dbReference type="GO" id="GO:0016301">
    <property type="term" value="F:kinase activity"/>
    <property type="evidence" value="ECO:0007669"/>
    <property type="project" value="UniProtKB-KW"/>
</dbReference>
<keyword evidence="2" id="KW-0808">Transferase</keyword>
<evidence type="ECO:0000313" key="5">
    <source>
        <dbReference type="EMBL" id="GAA3902883.1"/>
    </source>
</evidence>
<keyword evidence="2" id="KW-0067">ATP-binding</keyword>
<feature type="binding site" evidence="2">
    <location>
        <position position="37"/>
    </location>
    <ligand>
        <name>Mg(2+)</name>
        <dbReference type="ChEBI" id="CHEBI:18420"/>
        <label>2</label>
    </ligand>
</feature>
<comment type="caution">
    <text evidence="2">Lacks conserved residue(s) required for the propagation of feature annotation.</text>
</comment>
<feature type="binding site" evidence="2">
    <location>
        <position position="44"/>
    </location>
    <ligand>
        <name>substrate</name>
    </ligand>
</feature>
<evidence type="ECO:0000256" key="1">
    <source>
        <dbReference type="ARBA" id="ARBA00022977"/>
    </source>
</evidence>
<dbReference type="PANTHER" id="PTHR30270">
    <property type="entry name" value="THIAMINE-MONOPHOSPHATE KINASE"/>
    <property type="match status" value="1"/>
</dbReference>
<dbReference type="Pfam" id="PF00586">
    <property type="entry name" value="AIRS"/>
    <property type="match status" value="1"/>
</dbReference>
<dbReference type="PIRSF" id="PIRSF005303">
    <property type="entry name" value="Thiam_monoph_kin"/>
    <property type="match status" value="1"/>
</dbReference>
<dbReference type="SUPFAM" id="SSF55326">
    <property type="entry name" value="PurM N-terminal domain-like"/>
    <property type="match status" value="1"/>
</dbReference>
<dbReference type="PANTHER" id="PTHR30270:SF0">
    <property type="entry name" value="THIAMINE-MONOPHOSPHATE KINASE"/>
    <property type="match status" value="1"/>
</dbReference>
<feature type="binding site" evidence="2">
    <location>
        <position position="111"/>
    </location>
    <ligand>
        <name>Mg(2+)</name>
        <dbReference type="ChEBI" id="CHEBI:18420"/>
        <label>1</label>
    </ligand>
</feature>
<keyword evidence="1 2" id="KW-0784">Thiamine biosynthesis</keyword>
<comment type="function">
    <text evidence="2">Catalyzes the ATP-dependent phosphorylation of thiamine-monophosphate (TMP) to form thiamine-pyrophosphate (TPP), the active form of vitamin B1.</text>
</comment>
<keyword evidence="2 5" id="KW-0418">Kinase</keyword>
<dbReference type="InterPro" id="IPR036676">
    <property type="entry name" value="PurM-like_C_sf"/>
</dbReference>
<dbReference type="Gene3D" id="3.90.650.10">
    <property type="entry name" value="PurM-like C-terminal domain"/>
    <property type="match status" value="1"/>
</dbReference>
<feature type="binding site" evidence="2">
    <location>
        <position position="202"/>
    </location>
    <ligand>
        <name>Mg(2+)</name>
        <dbReference type="ChEBI" id="CHEBI:18420"/>
        <label>5</label>
    </ligand>
</feature>
<feature type="binding site" evidence="2">
    <location>
        <position position="37"/>
    </location>
    <ligand>
        <name>Mg(2+)</name>
        <dbReference type="ChEBI" id="CHEBI:18420"/>
        <label>1</label>
    </ligand>
</feature>
<dbReference type="SUPFAM" id="SSF56042">
    <property type="entry name" value="PurM C-terminal domain-like"/>
    <property type="match status" value="1"/>
</dbReference>
<evidence type="ECO:0000313" key="6">
    <source>
        <dbReference type="Proteomes" id="UP001500827"/>
    </source>
</evidence>
<dbReference type="InterPro" id="IPR036921">
    <property type="entry name" value="PurM-like_N_sf"/>
</dbReference>
<dbReference type="CDD" id="cd02194">
    <property type="entry name" value="ThiL"/>
    <property type="match status" value="1"/>
</dbReference>
<dbReference type="EMBL" id="BAABBM010000001">
    <property type="protein sequence ID" value="GAA3902883.1"/>
    <property type="molecule type" value="Genomic_DNA"/>
</dbReference>
<dbReference type="InterPro" id="IPR010918">
    <property type="entry name" value="PurM-like_C_dom"/>
</dbReference>
<comment type="catalytic activity">
    <reaction evidence="2">
        <text>thiamine phosphate + ATP = thiamine diphosphate + ADP</text>
        <dbReference type="Rhea" id="RHEA:15913"/>
        <dbReference type="ChEBI" id="CHEBI:30616"/>
        <dbReference type="ChEBI" id="CHEBI:37575"/>
        <dbReference type="ChEBI" id="CHEBI:58937"/>
        <dbReference type="ChEBI" id="CHEBI:456216"/>
        <dbReference type="EC" id="2.7.4.16"/>
    </reaction>
</comment>
<feature type="domain" description="PurM-like C-terminal" evidence="4">
    <location>
        <begin position="142"/>
        <end position="286"/>
    </location>
</feature>
<accession>A0ABP7LL80</accession>
<feature type="binding site" evidence="2">
    <location>
        <begin position="110"/>
        <end position="111"/>
    </location>
    <ligand>
        <name>ATP</name>
        <dbReference type="ChEBI" id="CHEBI:30616"/>
    </ligand>
</feature>
<feature type="binding site" evidence="2">
    <location>
        <position position="65"/>
    </location>
    <ligand>
        <name>Mg(2+)</name>
        <dbReference type="ChEBI" id="CHEBI:18420"/>
        <label>2</label>
    </ligand>
</feature>
<keyword evidence="2" id="KW-0479">Metal-binding</keyword>
<evidence type="ECO:0000259" key="3">
    <source>
        <dbReference type="Pfam" id="PF00586"/>
    </source>
</evidence>
<feature type="binding site" evidence="2">
    <location>
        <position position="25"/>
    </location>
    <ligand>
        <name>Mg(2+)</name>
        <dbReference type="ChEBI" id="CHEBI:18420"/>
        <label>3</label>
    </ligand>
</feature>
<dbReference type="NCBIfam" id="TIGR01379">
    <property type="entry name" value="thiL"/>
    <property type="match status" value="1"/>
</dbReference>